<gene>
    <name evidence="2" type="primary">X975_18889</name>
    <name evidence="2" type="ORF">CDAR_263291</name>
</gene>
<proteinExistence type="predicted"/>
<keyword evidence="3" id="KW-1185">Reference proteome</keyword>
<comment type="caution">
    <text evidence="2">The sequence shown here is derived from an EMBL/GenBank/DDBJ whole genome shotgun (WGS) entry which is preliminary data.</text>
</comment>
<feature type="compositionally biased region" description="Gly residues" evidence="1">
    <location>
        <begin position="51"/>
        <end position="60"/>
    </location>
</feature>
<organism evidence="2 3">
    <name type="scientific">Caerostris darwini</name>
    <dbReference type="NCBI Taxonomy" id="1538125"/>
    <lineage>
        <taxon>Eukaryota</taxon>
        <taxon>Metazoa</taxon>
        <taxon>Ecdysozoa</taxon>
        <taxon>Arthropoda</taxon>
        <taxon>Chelicerata</taxon>
        <taxon>Arachnida</taxon>
        <taxon>Araneae</taxon>
        <taxon>Araneomorphae</taxon>
        <taxon>Entelegynae</taxon>
        <taxon>Araneoidea</taxon>
        <taxon>Araneidae</taxon>
        <taxon>Caerostris</taxon>
    </lineage>
</organism>
<feature type="region of interest" description="Disordered" evidence="1">
    <location>
        <begin position="1"/>
        <end position="60"/>
    </location>
</feature>
<dbReference type="AlphaFoldDB" id="A0AAV4RZC2"/>
<name>A0AAV4RZC2_9ARAC</name>
<dbReference type="EMBL" id="BPLQ01006841">
    <property type="protein sequence ID" value="GIY25640.1"/>
    <property type="molecule type" value="Genomic_DNA"/>
</dbReference>
<sequence length="315" mass="33822">MQSCLEYHQQHHHPQGSPHVTYRHYSPQSSSPPHNIKEEEPSGALTTPASGSGGPTVSSGGGGFYGSPHCYLPASKKGDALPRLGMLGGSTPGMYSKALVLGSPAPDTHGKSYGLTSSANSGLPSPSGFVHWMSMMSEHVPTSPHESVYSSWNGVESCIKSDDGILIPSVHLLKKRCFQLTPGAPERWGYSLWKGGAARKKKGVPPHPPLGSFNPAYVNYARGCVSNFVSQVSTASLTLGDPPYSSQPYLLAGMSLSGRISTKLSGSVVPGRLDRDLVITSRFVLRRALFTAVPIYSEPLWGAKFYFHHDYRKTP</sequence>
<evidence type="ECO:0000256" key="1">
    <source>
        <dbReference type="SAM" id="MobiDB-lite"/>
    </source>
</evidence>
<protein>
    <submittedName>
        <fullName evidence="2">Uncharacterized protein</fullName>
    </submittedName>
</protein>
<accession>A0AAV4RZC2</accession>
<dbReference type="Proteomes" id="UP001054837">
    <property type="component" value="Unassembled WGS sequence"/>
</dbReference>
<evidence type="ECO:0000313" key="2">
    <source>
        <dbReference type="EMBL" id="GIY25640.1"/>
    </source>
</evidence>
<reference evidence="2 3" key="1">
    <citation type="submission" date="2021-06" db="EMBL/GenBank/DDBJ databases">
        <title>Caerostris darwini draft genome.</title>
        <authorList>
            <person name="Kono N."/>
            <person name="Arakawa K."/>
        </authorList>
    </citation>
    <scope>NUCLEOTIDE SEQUENCE [LARGE SCALE GENOMIC DNA]</scope>
</reference>
<evidence type="ECO:0000313" key="3">
    <source>
        <dbReference type="Proteomes" id="UP001054837"/>
    </source>
</evidence>